<proteinExistence type="inferred from homology"/>
<feature type="domain" description="HTH cro/C1-type" evidence="2">
    <location>
        <begin position="89"/>
        <end position="140"/>
    </location>
</feature>
<accession>A0ABS7VSS4</accession>
<dbReference type="Pfam" id="PF01381">
    <property type="entry name" value="HTH_3"/>
    <property type="match status" value="1"/>
</dbReference>
<reference evidence="3 4" key="1">
    <citation type="submission" date="2021-09" db="EMBL/GenBank/DDBJ databases">
        <title>The complete genome sequence of a new microorganism.</title>
        <authorList>
            <person name="Zi Z."/>
        </authorList>
    </citation>
    <scope>NUCLEOTIDE SEQUENCE [LARGE SCALE GENOMIC DNA]</scope>
    <source>
        <strain evidence="3 4">WGZ8</strain>
    </source>
</reference>
<dbReference type="CDD" id="cd00093">
    <property type="entry name" value="HTH_XRE"/>
    <property type="match status" value="1"/>
</dbReference>
<dbReference type="Pfam" id="PF06114">
    <property type="entry name" value="Peptidase_M78"/>
    <property type="match status" value="1"/>
</dbReference>
<dbReference type="EMBL" id="JAIRBM010000015">
    <property type="protein sequence ID" value="MBZ6078160.1"/>
    <property type="molecule type" value="Genomic_DNA"/>
</dbReference>
<dbReference type="InterPro" id="IPR010982">
    <property type="entry name" value="Lambda_DNA-bd_dom_sf"/>
</dbReference>
<dbReference type="Gene3D" id="1.10.10.2910">
    <property type="match status" value="1"/>
</dbReference>
<dbReference type="SUPFAM" id="SSF47413">
    <property type="entry name" value="lambda repressor-like DNA-binding domains"/>
    <property type="match status" value="1"/>
</dbReference>
<dbReference type="SMART" id="SM00530">
    <property type="entry name" value="HTH_XRE"/>
    <property type="match status" value="1"/>
</dbReference>
<organism evidence="3 4">
    <name type="scientific">Microvirga puerhi</name>
    <dbReference type="NCBI Taxonomy" id="2876078"/>
    <lineage>
        <taxon>Bacteria</taxon>
        <taxon>Pseudomonadati</taxon>
        <taxon>Pseudomonadota</taxon>
        <taxon>Alphaproteobacteria</taxon>
        <taxon>Hyphomicrobiales</taxon>
        <taxon>Methylobacteriaceae</taxon>
        <taxon>Microvirga</taxon>
    </lineage>
</organism>
<dbReference type="RefSeq" id="WP_224314911.1">
    <property type="nucleotide sequence ID" value="NZ_JAIRBM010000015.1"/>
</dbReference>
<dbReference type="InterPro" id="IPR001387">
    <property type="entry name" value="Cro/C1-type_HTH"/>
</dbReference>
<evidence type="ECO:0000256" key="1">
    <source>
        <dbReference type="ARBA" id="ARBA00007227"/>
    </source>
</evidence>
<comment type="caution">
    <text evidence="3">The sequence shown here is derived from an EMBL/GenBank/DDBJ whole genome shotgun (WGS) entry which is preliminary data.</text>
</comment>
<sequence length="425" mass="48228">MIILNERDYRKAKSRLLKLQQTLDAPTIWDAVRVGFSPETIDAQRTGIGKAIEALEAEIASYERLKTDSSARPFLEKNDDLGLLPIVGRISRGLSQKQLAEKLGLKEQQIQRYESERYSSIKLSSYKRVLEVLRVDVSANIASLDSDEREEILVKPSSALIKAIRERGWLEIDKSQSPAKILQIFDEFVARNLGKTAGHALFRSTISKKIDENSLKLWKARIVELAKSQLRIKKEFDFIDVSWIRDLVRLSSRADGVKQAINLVQQRGIAIEIEPQLPGLNIDGAAFLVEDKPVIGLTLRHDREDNFWFTLLHELGHIFLHYGQGLQDGFFDDLDANRGGKLEVEADQFAEDALIPKELWRTSPARFSKTIEPVQKFAAGLSINPAIVVGRIRRERGFNLFSNYTGQGGVRKWLLGNRVMEERPD</sequence>
<keyword evidence="4" id="KW-1185">Reference proteome</keyword>
<dbReference type="Gene3D" id="1.10.260.40">
    <property type="entry name" value="lambda repressor-like DNA-binding domains"/>
    <property type="match status" value="1"/>
</dbReference>
<comment type="similarity">
    <text evidence="1">Belongs to the short-chain fatty acyl-CoA assimilation regulator (ScfR) family.</text>
</comment>
<dbReference type="PROSITE" id="PS50943">
    <property type="entry name" value="HTH_CROC1"/>
    <property type="match status" value="1"/>
</dbReference>
<evidence type="ECO:0000313" key="4">
    <source>
        <dbReference type="Proteomes" id="UP000704176"/>
    </source>
</evidence>
<dbReference type="InterPro" id="IPR052345">
    <property type="entry name" value="Rad_response_metalloprotease"/>
</dbReference>
<protein>
    <submittedName>
        <fullName evidence="3">XRE family transcriptional regulator</fullName>
    </submittedName>
</protein>
<evidence type="ECO:0000313" key="3">
    <source>
        <dbReference type="EMBL" id="MBZ6078160.1"/>
    </source>
</evidence>
<dbReference type="InterPro" id="IPR010359">
    <property type="entry name" value="IrrE_HExxH"/>
</dbReference>
<evidence type="ECO:0000259" key="2">
    <source>
        <dbReference type="PROSITE" id="PS50943"/>
    </source>
</evidence>
<name>A0ABS7VSS4_9HYPH</name>
<dbReference type="Proteomes" id="UP000704176">
    <property type="component" value="Unassembled WGS sequence"/>
</dbReference>
<dbReference type="PANTHER" id="PTHR43236">
    <property type="entry name" value="ANTITOXIN HIGA1"/>
    <property type="match status" value="1"/>
</dbReference>
<gene>
    <name evidence="3" type="ORF">K9B37_18000</name>
</gene>
<dbReference type="PANTHER" id="PTHR43236:SF1">
    <property type="entry name" value="BLL7220 PROTEIN"/>
    <property type="match status" value="1"/>
</dbReference>